<dbReference type="EMBL" id="VNJI01000014">
    <property type="protein sequence ID" value="TVY09401.1"/>
    <property type="molecule type" value="Genomic_DNA"/>
</dbReference>
<name>A0A559KB96_9BACL</name>
<reference evidence="4 5" key="1">
    <citation type="submission" date="2019-07" db="EMBL/GenBank/DDBJ databases">
        <authorList>
            <person name="Kim J."/>
        </authorList>
    </citation>
    <scope>NUCLEOTIDE SEQUENCE [LARGE SCALE GENOMIC DNA]</scope>
    <source>
        <strain evidence="4 5">JC52</strain>
    </source>
</reference>
<dbReference type="OrthoDB" id="1113844at2"/>
<keyword evidence="2" id="KW-0732">Signal</keyword>
<gene>
    <name evidence="4" type="ORF">FPZ49_13175</name>
</gene>
<keyword evidence="4" id="KW-0456">Lyase</keyword>
<dbReference type="GO" id="GO:0016829">
    <property type="term" value="F:lyase activity"/>
    <property type="evidence" value="ECO:0007669"/>
    <property type="project" value="UniProtKB-KW"/>
</dbReference>
<dbReference type="InterPro" id="IPR014895">
    <property type="entry name" value="Alginate_lyase_2"/>
</dbReference>
<keyword evidence="5" id="KW-1185">Reference proteome</keyword>
<feature type="domain" description="Alginate lyase 2" evidence="3">
    <location>
        <begin position="82"/>
        <end position="303"/>
    </location>
</feature>
<evidence type="ECO:0000256" key="2">
    <source>
        <dbReference type="SAM" id="SignalP"/>
    </source>
</evidence>
<dbReference type="SUPFAM" id="SSF49899">
    <property type="entry name" value="Concanavalin A-like lectins/glucanases"/>
    <property type="match status" value="1"/>
</dbReference>
<accession>A0A559KB96</accession>
<dbReference type="Gene3D" id="2.60.120.200">
    <property type="match status" value="1"/>
</dbReference>
<organism evidence="4 5">
    <name type="scientific">Paenibacillus cremeus</name>
    <dbReference type="NCBI Taxonomy" id="2163881"/>
    <lineage>
        <taxon>Bacteria</taxon>
        <taxon>Bacillati</taxon>
        <taxon>Bacillota</taxon>
        <taxon>Bacilli</taxon>
        <taxon>Bacillales</taxon>
        <taxon>Paenibacillaceae</taxon>
        <taxon>Paenibacillus</taxon>
    </lineage>
</organism>
<feature type="region of interest" description="Disordered" evidence="1">
    <location>
        <begin position="30"/>
        <end position="80"/>
    </location>
</feature>
<feature type="signal peptide" evidence="2">
    <location>
        <begin position="1"/>
        <end position="36"/>
    </location>
</feature>
<comment type="caution">
    <text evidence="4">The sequence shown here is derived from an EMBL/GenBank/DDBJ whole genome shotgun (WGS) entry which is preliminary data.</text>
</comment>
<proteinExistence type="predicted"/>
<dbReference type="InterPro" id="IPR013320">
    <property type="entry name" value="ConA-like_dom_sf"/>
</dbReference>
<feature type="compositionally biased region" description="Low complexity" evidence="1">
    <location>
        <begin position="30"/>
        <end position="64"/>
    </location>
</feature>
<evidence type="ECO:0000313" key="4">
    <source>
        <dbReference type="EMBL" id="TVY09401.1"/>
    </source>
</evidence>
<protein>
    <submittedName>
        <fullName evidence="4">Polysaccharide lyase family 7 protein</fullName>
    </submittedName>
</protein>
<sequence>MMTHSVQRKRSSLMAALAVTLLLTAGCSASQQPASAKPAATTTPSDKSVAASTPAPAAPTATPAPANPPSSLDRSKPPGSNIDLSHWKLTLPLEKATDISTADLVKGYSSDYFYTDPQDGAMTFWSPVVGGKTANTEYPRSELREMMNPSSSKVNWTWQGTHIENAREMVTQVPSSGRVVVMQIHGITTAGGDAAPLVKVEYDDKKKAIDCLVKSSSKTGDKDIHYTFNGYDLNKAYDGQLKVVDGVLSMTFNGVTKTVNFVEQDPNWKTLNFYFKAGVYVQDNQGDKNEGGRVKIYKLDVSHS</sequence>
<dbReference type="Pfam" id="PF08787">
    <property type="entry name" value="Alginate_lyase2"/>
    <property type="match status" value="1"/>
</dbReference>
<dbReference type="Proteomes" id="UP000317036">
    <property type="component" value="Unassembled WGS sequence"/>
</dbReference>
<evidence type="ECO:0000259" key="3">
    <source>
        <dbReference type="Pfam" id="PF08787"/>
    </source>
</evidence>
<dbReference type="AlphaFoldDB" id="A0A559KB96"/>
<feature type="chain" id="PRO_5021803107" evidence="2">
    <location>
        <begin position="37"/>
        <end position="304"/>
    </location>
</feature>
<evidence type="ECO:0000256" key="1">
    <source>
        <dbReference type="SAM" id="MobiDB-lite"/>
    </source>
</evidence>
<evidence type="ECO:0000313" key="5">
    <source>
        <dbReference type="Proteomes" id="UP000317036"/>
    </source>
</evidence>